<dbReference type="RefSeq" id="XP_009061038.1">
    <property type="nucleotide sequence ID" value="XM_009062790.1"/>
</dbReference>
<reference evidence="4 5" key="1">
    <citation type="journal article" date="2013" name="Nature">
        <title>Insights into bilaterian evolution from three spiralian genomes.</title>
        <authorList>
            <person name="Simakov O."/>
            <person name="Marletaz F."/>
            <person name="Cho S.J."/>
            <person name="Edsinger-Gonzales E."/>
            <person name="Havlak P."/>
            <person name="Hellsten U."/>
            <person name="Kuo D.H."/>
            <person name="Larsson T."/>
            <person name="Lv J."/>
            <person name="Arendt D."/>
            <person name="Savage R."/>
            <person name="Osoegawa K."/>
            <person name="de Jong P."/>
            <person name="Grimwood J."/>
            <person name="Chapman J.A."/>
            <person name="Shapiro H."/>
            <person name="Aerts A."/>
            <person name="Otillar R.P."/>
            <person name="Terry A.Y."/>
            <person name="Boore J.L."/>
            <person name="Grigoriev I.V."/>
            <person name="Lindberg D.R."/>
            <person name="Seaver E.C."/>
            <person name="Weisblat D.A."/>
            <person name="Putnam N.H."/>
            <person name="Rokhsar D.S."/>
        </authorList>
    </citation>
    <scope>NUCLEOTIDE SEQUENCE [LARGE SCALE GENOMIC DNA]</scope>
</reference>
<name>V4A509_LOTGI</name>
<dbReference type="Gene3D" id="1.10.238.10">
    <property type="entry name" value="EF-hand"/>
    <property type="match status" value="1"/>
</dbReference>
<feature type="domain" description="EF-hand" evidence="3">
    <location>
        <begin position="132"/>
        <end position="167"/>
    </location>
</feature>
<dbReference type="PROSITE" id="PS50222">
    <property type="entry name" value="EF_HAND_2"/>
    <property type="match status" value="1"/>
</dbReference>
<protein>
    <recommendedName>
        <fullName evidence="3">EF-hand domain-containing protein</fullName>
    </recommendedName>
</protein>
<evidence type="ECO:0000313" key="5">
    <source>
        <dbReference type="Proteomes" id="UP000030746"/>
    </source>
</evidence>
<feature type="compositionally biased region" description="Basic and acidic residues" evidence="2">
    <location>
        <begin position="337"/>
        <end position="359"/>
    </location>
</feature>
<dbReference type="AlphaFoldDB" id="V4A509"/>
<proteinExistence type="predicted"/>
<dbReference type="GeneID" id="20249601"/>
<dbReference type="Proteomes" id="UP000030746">
    <property type="component" value="Unassembled WGS sequence"/>
</dbReference>
<dbReference type="Pfam" id="PF13499">
    <property type="entry name" value="EF-hand_7"/>
    <property type="match status" value="1"/>
</dbReference>
<feature type="region of interest" description="Disordered" evidence="2">
    <location>
        <begin position="337"/>
        <end position="364"/>
    </location>
</feature>
<dbReference type="InterPro" id="IPR011992">
    <property type="entry name" value="EF-hand-dom_pair"/>
</dbReference>
<dbReference type="InterPro" id="IPR043520">
    <property type="entry name" value="SPT21"/>
</dbReference>
<dbReference type="PANTHER" id="PTHR47500:SF3">
    <property type="entry name" value="EF-HAND DOMAIN-CONTAINING PROTEIN"/>
    <property type="match status" value="1"/>
</dbReference>
<dbReference type="InterPro" id="IPR002048">
    <property type="entry name" value="EF_hand_dom"/>
</dbReference>
<evidence type="ECO:0000259" key="3">
    <source>
        <dbReference type="PROSITE" id="PS50222"/>
    </source>
</evidence>
<dbReference type="PROSITE" id="PS00018">
    <property type="entry name" value="EF_HAND_1"/>
    <property type="match status" value="1"/>
</dbReference>
<dbReference type="SMART" id="SM00054">
    <property type="entry name" value="EFh"/>
    <property type="match status" value="2"/>
</dbReference>
<sequence>MKKRNKSKEKEPERSGTPDEKYHPHRRESDAMDLLLKLTQNKRNLSSSVTNGTISERGEKTSASVSFPDDKHHSSEVESNQASEISEEWYEELSDDHTSAFKEVFDMLDSAHTGLLNADTLYEGLKRVDSEITREEVEDVLKVLDKDGNGEIDFDEFLMHITAMDDESDSKSNQSPKYTKRQRLFFSALRKFNRKSDLSELHAKKVEQPHVLSHYTAGVRLIGLTDKQLRLKLKKMQRAARSIKSPYAKPLNFVISCGDSKTKTVRKTIGLKASDVLQEIDKPSNKLYFDPLRIVKSQKDLDRDIQIAVTDAIKNSQTRVSKMPKICDVMKLKKEDSQKLSKSGDRLKSAVSHRADSTKKVSRRKHNGWIIPRTERDRVPLPVLKISSKRLTIEDLPDIRERVKKAVDDYYANLRKGFVRTACEHWEELYANHRGSKKLFEHFREVYRSYSPQKEEEAFVVCPWVPGAFRPVHNSHYRSRTAVERDRCRSPDIKTSVQRPYSALY</sequence>
<dbReference type="CDD" id="cd00051">
    <property type="entry name" value="EFh"/>
    <property type="match status" value="1"/>
</dbReference>
<dbReference type="KEGG" id="lgi:LOTGIDRAFT_234643"/>
<evidence type="ECO:0000256" key="2">
    <source>
        <dbReference type="SAM" id="MobiDB-lite"/>
    </source>
</evidence>
<dbReference type="InterPro" id="IPR018247">
    <property type="entry name" value="EF_Hand_1_Ca_BS"/>
</dbReference>
<organism evidence="4 5">
    <name type="scientific">Lottia gigantea</name>
    <name type="common">Giant owl limpet</name>
    <dbReference type="NCBI Taxonomy" id="225164"/>
    <lineage>
        <taxon>Eukaryota</taxon>
        <taxon>Metazoa</taxon>
        <taxon>Spiralia</taxon>
        <taxon>Lophotrochozoa</taxon>
        <taxon>Mollusca</taxon>
        <taxon>Gastropoda</taxon>
        <taxon>Patellogastropoda</taxon>
        <taxon>Lottioidea</taxon>
        <taxon>Lottiidae</taxon>
        <taxon>Lottia</taxon>
    </lineage>
</organism>
<dbReference type="EMBL" id="KB202719">
    <property type="protein sequence ID" value="ESO88326.1"/>
    <property type="molecule type" value="Genomic_DNA"/>
</dbReference>
<feature type="compositionally biased region" description="Polar residues" evidence="2">
    <location>
        <begin position="38"/>
        <end position="54"/>
    </location>
</feature>
<dbReference type="OMA" id="YRAYSPH"/>
<dbReference type="SUPFAM" id="SSF47473">
    <property type="entry name" value="EF-hand"/>
    <property type="match status" value="1"/>
</dbReference>
<dbReference type="CTD" id="20249601"/>
<feature type="region of interest" description="Disordered" evidence="2">
    <location>
        <begin position="1"/>
        <end position="88"/>
    </location>
</feature>
<dbReference type="GO" id="GO:0005509">
    <property type="term" value="F:calcium ion binding"/>
    <property type="evidence" value="ECO:0007669"/>
    <property type="project" value="InterPro"/>
</dbReference>
<evidence type="ECO:0000313" key="4">
    <source>
        <dbReference type="EMBL" id="ESO88326.1"/>
    </source>
</evidence>
<feature type="compositionally biased region" description="Basic and acidic residues" evidence="2">
    <location>
        <begin position="8"/>
        <end position="30"/>
    </location>
</feature>
<keyword evidence="5" id="KW-1185">Reference proteome</keyword>
<gene>
    <name evidence="4" type="ORF">LOTGIDRAFT_234643</name>
</gene>
<dbReference type="PANTHER" id="PTHR47500">
    <property type="entry name" value="EF-HAND CALCIUM-BINDING DOMAIN-CONTAINING PROTEIN"/>
    <property type="match status" value="1"/>
</dbReference>
<accession>V4A509</accession>
<dbReference type="HOGENOM" id="CLU_506475_0_0_1"/>
<evidence type="ECO:0000256" key="1">
    <source>
        <dbReference type="ARBA" id="ARBA00022837"/>
    </source>
</evidence>
<dbReference type="OrthoDB" id="5988051at2759"/>
<keyword evidence="1" id="KW-0106">Calcium</keyword>